<sequence length="322" mass="37411">MFTRLPDQIILHILSFLDAKFAVQTSVLNKRCRYLWTFLPVINFDEASFQDAMSFEDFVFSFLSCRDTSTNVFNVNLKCHKDHTSIHRDNHVVYYIIEHVIDTPSITTNIEVLTILAECVLSKLSKLSVCTSLTTLKLSNILSLTKNFDIPSLKHLYLCCCQFVVGRVNSFDPFKGCVNLESLHIDRCSYHDEINTFIISTPNLLDLNLSRFFVDGEFDEDYCVIELQTPRLQYFKYDGYVLYCFSTEINLLFVEELYIVLGWLAKDIYSLYTLIELFEIMQRAKSISLSSNIIEVSIFLLSNYDTLQYHSSTRIELQCCLM</sequence>
<dbReference type="CDD" id="cd22160">
    <property type="entry name" value="F-box_AtFBL13-like"/>
    <property type="match status" value="1"/>
</dbReference>
<dbReference type="SUPFAM" id="SSF52058">
    <property type="entry name" value="L domain-like"/>
    <property type="match status" value="1"/>
</dbReference>
<gene>
    <name evidence="2" type="ORF">V8G54_037163</name>
</gene>
<organism evidence="2 3">
    <name type="scientific">Vigna mungo</name>
    <name type="common">Black gram</name>
    <name type="synonym">Phaseolus mungo</name>
    <dbReference type="NCBI Taxonomy" id="3915"/>
    <lineage>
        <taxon>Eukaryota</taxon>
        <taxon>Viridiplantae</taxon>
        <taxon>Streptophyta</taxon>
        <taxon>Embryophyta</taxon>
        <taxon>Tracheophyta</taxon>
        <taxon>Spermatophyta</taxon>
        <taxon>Magnoliopsida</taxon>
        <taxon>eudicotyledons</taxon>
        <taxon>Gunneridae</taxon>
        <taxon>Pentapetalae</taxon>
        <taxon>rosids</taxon>
        <taxon>fabids</taxon>
        <taxon>Fabales</taxon>
        <taxon>Fabaceae</taxon>
        <taxon>Papilionoideae</taxon>
        <taxon>50 kb inversion clade</taxon>
        <taxon>NPAAA clade</taxon>
        <taxon>indigoferoid/millettioid clade</taxon>
        <taxon>Phaseoleae</taxon>
        <taxon>Vigna</taxon>
    </lineage>
</organism>
<dbReference type="Pfam" id="PF00646">
    <property type="entry name" value="F-box"/>
    <property type="match status" value="1"/>
</dbReference>
<accession>A0AAQ3MJS4</accession>
<dbReference type="InterPro" id="IPR032675">
    <property type="entry name" value="LRR_dom_sf"/>
</dbReference>
<dbReference type="InterPro" id="IPR036047">
    <property type="entry name" value="F-box-like_dom_sf"/>
</dbReference>
<feature type="domain" description="F-box" evidence="1">
    <location>
        <begin position="3"/>
        <end position="37"/>
    </location>
</feature>
<dbReference type="Gene3D" id="3.80.10.10">
    <property type="entry name" value="Ribonuclease Inhibitor"/>
    <property type="match status" value="1"/>
</dbReference>
<dbReference type="SUPFAM" id="SSF81383">
    <property type="entry name" value="F-box domain"/>
    <property type="match status" value="1"/>
</dbReference>
<name>A0AAQ3MJS4_VIGMU</name>
<dbReference type="PANTHER" id="PTHR31900:SF34">
    <property type="entry name" value="EMB|CAB62440.1-RELATED"/>
    <property type="match status" value="1"/>
</dbReference>
<dbReference type="InterPro" id="IPR001810">
    <property type="entry name" value="F-box_dom"/>
</dbReference>
<dbReference type="InterPro" id="IPR050232">
    <property type="entry name" value="FBL13/AtMIF1-like"/>
</dbReference>
<evidence type="ECO:0000259" key="1">
    <source>
        <dbReference type="Pfam" id="PF00646"/>
    </source>
</evidence>
<keyword evidence="3" id="KW-1185">Reference proteome</keyword>
<proteinExistence type="predicted"/>
<evidence type="ECO:0000313" key="2">
    <source>
        <dbReference type="EMBL" id="WVY91649.1"/>
    </source>
</evidence>
<dbReference type="InterPro" id="IPR053781">
    <property type="entry name" value="F-box_AtFBL13-like"/>
</dbReference>
<dbReference type="Proteomes" id="UP001374535">
    <property type="component" value="Chromosome 11"/>
</dbReference>
<dbReference type="EMBL" id="CP144690">
    <property type="protein sequence ID" value="WVY91649.1"/>
    <property type="molecule type" value="Genomic_DNA"/>
</dbReference>
<protein>
    <recommendedName>
        <fullName evidence="1">F-box domain-containing protein</fullName>
    </recommendedName>
</protein>
<dbReference type="PANTHER" id="PTHR31900">
    <property type="entry name" value="F-BOX/RNI SUPERFAMILY PROTEIN-RELATED"/>
    <property type="match status" value="1"/>
</dbReference>
<reference evidence="2 3" key="1">
    <citation type="journal article" date="2023" name="Life. Sci Alliance">
        <title>Evolutionary insights into 3D genome organization and epigenetic landscape of Vigna mungo.</title>
        <authorList>
            <person name="Junaid A."/>
            <person name="Singh B."/>
            <person name="Bhatia S."/>
        </authorList>
    </citation>
    <scope>NUCLEOTIDE SEQUENCE [LARGE SCALE GENOMIC DNA]</scope>
    <source>
        <strain evidence="2">Urdbean</strain>
    </source>
</reference>
<evidence type="ECO:0000313" key="3">
    <source>
        <dbReference type="Proteomes" id="UP001374535"/>
    </source>
</evidence>
<dbReference type="AlphaFoldDB" id="A0AAQ3MJS4"/>